<dbReference type="InterPro" id="IPR009024">
    <property type="entry name" value="Me_CoM_Rdtase_Fd-like_fold"/>
</dbReference>
<comment type="pathway">
    <text evidence="2">One-carbon metabolism; methyl-coenzyme M reduction; methane from methyl-coenzyme M: step 1/1.</text>
</comment>
<keyword evidence="5" id="KW-0808">Transferase</keyword>
<comment type="subunit">
    <text evidence="3">MCR is a hexamer of two alpha, two beta, and two gamma chains, forming a dimer of heterotrimers.</text>
</comment>
<evidence type="ECO:0000313" key="10">
    <source>
        <dbReference type="EMBL" id="RZN64246.1"/>
    </source>
</evidence>
<comment type="cofactor">
    <cofactor evidence="1">
        <name>coenzyme F430</name>
        <dbReference type="ChEBI" id="CHEBI:60540"/>
    </cofactor>
</comment>
<evidence type="ECO:0000256" key="2">
    <source>
        <dbReference type="ARBA" id="ARBA00005149"/>
    </source>
</evidence>
<feature type="domain" description="Methyl-coenzyme M reductase beta subunit C-terminal" evidence="8">
    <location>
        <begin position="202"/>
        <end position="445"/>
    </location>
</feature>
<dbReference type="GO" id="GO:0015948">
    <property type="term" value="P:methanogenesis"/>
    <property type="evidence" value="ECO:0007669"/>
    <property type="project" value="UniProtKB-KW"/>
</dbReference>
<evidence type="ECO:0000256" key="4">
    <source>
        <dbReference type="ARBA" id="ARBA00013271"/>
    </source>
</evidence>
<gene>
    <name evidence="10" type="ORF">EF806_04925</name>
</gene>
<dbReference type="InterPro" id="IPR022680">
    <property type="entry name" value="Me_CoM_Rdtase_bsu_N"/>
</dbReference>
<dbReference type="Pfam" id="PF02241">
    <property type="entry name" value="MCR_beta"/>
    <property type="match status" value="1"/>
</dbReference>
<sequence>MKYKDKIDIYNDLSKCVAKDVPIEALSPVYNPYMGKILDLFKRTAFINLPKLQNCIKEGKAGWETSTGQDECKMPWYGKDLPIMDHAEEIANGIRDRIKVGGEDGEDIVKLIEDTIVVKMPKKVMEIAASRDPVYTWVMVSLAQTVAEVFGIDPIKDLNTTNMIKAVIFGRYPQSTTFSPGAPVSSFLKPSNTIDGLGCGYSGITVNHIVALANKRTMDGLALASILEQAAQWEMGNSIGWYERYNLLGYAYEGYNANNMTLDLVKENRSGTVADIVYSTIKRALDDGVIKVKSKAASGYRFYATNDFPMYNAYELSGTTAGVILNSGAMRAGQAASAAIAYTHDLFLYETGGLPDADTGRMQGAGIGFAFYTHSIYGGAGPGAYTFDHVILRGSGFIQPLIVAGMCLDSGTQLFSPEMTSGAFFKIRETFPIFQDVLQKVGESAEEIKNDLKG</sequence>
<evidence type="ECO:0000256" key="6">
    <source>
        <dbReference type="ARBA" id="ARBA00022994"/>
    </source>
</evidence>
<comment type="caution">
    <text evidence="10">The sequence shown here is derived from an EMBL/GenBank/DDBJ whole genome shotgun (WGS) entry which is preliminary data.</text>
</comment>
<proteinExistence type="predicted"/>
<comment type="catalytic activity">
    <reaction evidence="7">
        <text>coenzyme B + methyl-coenzyme M = methane + coenzyme M-coenzyme B heterodisulfide</text>
        <dbReference type="Rhea" id="RHEA:12532"/>
        <dbReference type="ChEBI" id="CHEBI:16183"/>
        <dbReference type="ChEBI" id="CHEBI:58286"/>
        <dbReference type="ChEBI" id="CHEBI:58411"/>
        <dbReference type="ChEBI" id="CHEBI:58596"/>
        <dbReference type="EC" id="2.8.4.1"/>
    </reaction>
    <physiologicalReaction direction="left-to-right" evidence="7">
        <dbReference type="Rhea" id="RHEA:12533"/>
    </physiologicalReaction>
</comment>
<dbReference type="Proteomes" id="UP000317158">
    <property type="component" value="Unassembled WGS sequence"/>
</dbReference>
<reference evidence="10 11" key="1">
    <citation type="journal article" date="2019" name="Nat. Microbiol.">
        <title>Wide diversity of methane and short-chain alkane metabolisms in uncultured archaea.</title>
        <authorList>
            <person name="Borrel G."/>
            <person name="Adam P.S."/>
            <person name="McKay L.J."/>
            <person name="Chen L.X."/>
            <person name="Sierra-Garcia I.N."/>
            <person name="Sieber C.M."/>
            <person name="Letourneur Q."/>
            <person name="Ghozlane A."/>
            <person name="Andersen G.L."/>
            <person name="Li W.J."/>
            <person name="Hallam S.J."/>
            <person name="Muyzer G."/>
            <person name="de Oliveira V.M."/>
            <person name="Inskeep W.P."/>
            <person name="Banfield J.F."/>
            <person name="Gribaldo S."/>
        </authorList>
    </citation>
    <scope>NUCLEOTIDE SEQUENCE [LARGE SCALE GENOMIC DNA]</scope>
    <source>
        <strain evidence="10">NM1a</strain>
    </source>
</reference>
<dbReference type="EC" id="2.8.4.1" evidence="4"/>
<dbReference type="SUPFAM" id="SSF48081">
    <property type="entry name" value="Methyl-coenzyme M reductase alpha and beta chain C-terminal domain"/>
    <property type="match status" value="1"/>
</dbReference>
<dbReference type="UniPathway" id="UPA00646">
    <property type="reaction ID" value="UER00699"/>
</dbReference>
<evidence type="ECO:0000256" key="5">
    <source>
        <dbReference type="ARBA" id="ARBA00022679"/>
    </source>
</evidence>
<protein>
    <recommendedName>
        <fullName evidence="4">coenzyme-B sulfoethylthiotransferase</fullName>
        <ecNumber evidence="4">2.8.4.1</ecNumber>
    </recommendedName>
</protein>
<name>A0A520KRE6_METT2</name>
<dbReference type="Gene3D" id="1.20.840.10">
    <property type="entry name" value="Methyl-coenzyme M reductase, alpha/beta subunit, C-terminal"/>
    <property type="match status" value="1"/>
</dbReference>
<dbReference type="AlphaFoldDB" id="A0A520KRE6"/>
<keyword evidence="6" id="KW-0484">Methanogenesis</keyword>
<evidence type="ECO:0000256" key="3">
    <source>
        <dbReference type="ARBA" id="ARBA00011155"/>
    </source>
</evidence>
<dbReference type="Gene3D" id="3.30.70.470">
    <property type="match status" value="1"/>
</dbReference>
<organism evidence="10 11">
    <name type="scientific">Methanoliparum thermophilum</name>
    <dbReference type="NCBI Taxonomy" id="2491083"/>
    <lineage>
        <taxon>Archaea</taxon>
        <taxon>Methanobacteriati</taxon>
        <taxon>Methanobacteriota</taxon>
        <taxon>Candidatus Methanoliparia</taxon>
        <taxon>Candidatus Methanoliparales</taxon>
        <taxon>Candidatus Methanoliparaceae</taxon>
        <taxon>Candidatus Methanoliparum</taxon>
    </lineage>
</organism>
<evidence type="ECO:0000259" key="9">
    <source>
        <dbReference type="Pfam" id="PF02783"/>
    </source>
</evidence>
<evidence type="ECO:0000313" key="11">
    <source>
        <dbReference type="Proteomes" id="UP000317158"/>
    </source>
</evidence>
<dbReference type="EMBL" id="RXIF01000008">
    <property type="protein sequence ID" value="RZN64246.1"/>
    <property type="molecule type" value="Genomic_DNA"/>
</dbReference>
<dbReference type="GO" id="GO:0050524">
    <property type="term" value="F:coenzyme-B sulfoethylthiotransferase activity"/>
    <property type="evidence" value="ECO:0007669"/>
    <property type="project" value="UniProtKB-EC"/>
</dbReference>
<evidence type="ECO:0000259" key="8">
    <source>
        <dbReference type="Pfam" id="PF02241"/>
    </source>
</evidence>
<dbReference type="SUPFAM" id="SSF55088">
    <property type="entry name" value="Methyl-coenzyme M reductase subunits"/>
    <property type="match status" value="1"/>
</dbReference>
<evidence type="ECO:0000256" key="1">
    <source>
        <dbReference type="ARBA" id="ARBA00001952"/>
    </source>
</evidence>
<dbReference type="InterPro" id="IPR015823">
    <property type="entry name" value="Me_CoM_Rdtase_asu_N_sub2"/>
</dbReference>
<dbReference type="InterPro" id="IPR008924">
    <property type="entry name" value="Me_CoM_Rdtase_asu/bsu_C"/>
</dbReference>
<accession>A0A520KRE6</accession>
<dbReference type="InterPro" id="IPR022679">
    <property type="entry name" value="Me_CoM_Rdtase_bsu_C"/>
</dbReference>
<evidence type="ECO:0000256" key="7">
    <source>
        <dbReference type="ARBA" id="ARBA00047772"/>
    </source>
</evidence>
<feature type="domain" description="Methyl-coenzyme M reductase beta subunit N-terminal" evidence="9">
    <location>
        <begin position="5"/>
        <end position="193"/>
    </location>
</feature>
<dbReference type="Pfam" id="PF02783">
    <property type="entry name" value="MCR_beta_N"/>
    <property type="match status" value="1"/>
</dbReference>